<proteinExistence type="predicted"/>
<protein>
    <submittedName>
        <fullName evidence="1">Carboxylate--amine ligase</fullName>
    </submittedName>
</protein>
<dbReference type="Gene3D" id="3.30.470.20">
    <property type="entry name" value="ATP-grasp fold, B domain"/>
    <property type="match status" value="1"/>
</dbReference>
<dbReference type="AlphaFoldDB" id="A0A0S3EWP1"/>
<dbReference type="Proteomes" id="UP000056968">
    <property type="component" value="Chromosome"/>
</dbReference>
<dbReference type="SUPFAM" id="SSF56059">
    <property type="entry name" value="Glutathione synthetase ATP-binding domain-like"/>
    <property type="match status" value="1"/>
</dbReference>
<evidence type="ECO:0000313" key="1">
    <source>
        <dbReference type="EMBL" id="ALR19837.1"/>
    </source>
</evidence>
<dbReference type="RefSeq" id="WP_062063033.1">
    <property type="nucleotide sequence ID" value="NZ_CP013264.1"/>
</dbReference>
<gene>
    <name evidence="1" type="ORF">ATN00_05440</name>
</gene>
<keyword evidence="1" id="KW-0436">Ligase</keyword>
<accession>A0A0S3EWP1</accession>
<sequence>MTRHAGAIVLGLDSAIGLTIMRELGSHGVPVYGVGRAASGTAAASRYCTAAFDRPQGPIAAWLPDLIARTGAGALLATSESDLLELAELPARMGDCHLLVPRIDRLRKVIDKNCTLEAAMAAGLRVPRTWQPMAAEDFADRIAALRYPVVVKWANPPEAMAFLSECGLEWIKAEYVRSADELRRLLERYRPVGRWPLIQEYCGGVGLGQMLHMEGARATLRFQHRRLHEWPPEGGVSTLCRAEPMDRHAAQMALSEKLLRALDWQGPAMVEYRYDGTHYWLMEVNGRFWGSMPLAWHCGAHFAWEAYRRTVLGQKDAASPARGHLRARYMVPETKRLARLLLAPRRISDPFFAIRPVRELIGYVLAFFDPRTRYYIFTLSDPRPWMRDMAQIFRKAVRRETP</sequence>
<dbReference type="KEGG" id="sbd:ATN00_05440"/>
<reference evidence="1 2" key="1">
    <citation type="submission" date="2015-11" db="EMBL/GenBank/DDBJ databases">
        <title>A Two-component Flavoprotein Monooxygenase System MeaXY Responsible for para-Hydroxylation of 2-Methyl-6-ethylaniline and 2,6-Diethylaniline in Sphingobium baderi DE-13.</title>
        <authorList>
            <person name="Cheng M."/>
            <person name="Meng Q."/>
            <person name="Yang Y."/>
            <person name="Chu C."/>
            <person name="Yan X."/>
            <person name="He J."/>
            <person name="Li S."/>
        </authorList>
    </citation>
    <scope>NUCLEOTIDE SEQUENCE [LARGE SCALE GENOMIC DNA]</scope>
    <source>
        <strain evidence="1 2">DE-13</strain>
    </source>
</reference>
<organism evidence="1 2">
    <name type="scientific">Sphingobium baderi</name>
    <dbReference type="NCBI Taxonomy" id="1332080"/>
    <lineage>
        <taxon>Bacteria</taxon>
        <taxon>Pseudomonadati</taxon>
        <taxon>Pseudomonadota</taxon>
        <taxon>Alphaproteobacteria</taxon>
        <taxon>Sphingomonadales</taxon>
        <taxon>Sphingomonadaceae</taxon>
        <taxon>Sphingobium</taxon>
    </lineage>
</organism>
<name>A0A0S3EWP1_9SPHN</name>
<dbReference type="OrthoDB" id="9765608at2"/>
<keyword evidence="2" id="KW-1185">Reference proteome</keyword>
<dbReference type="STRING" id="1332080.ATN00_05440"/>
<evidence type="ECO:0000313" key="2">
    <source>
        <dbReference type="Proteomes" id="UP000056968"/>
    </source>
</evidence>
<dbReference type="GO" id="GO:0016874">
    <property type="term" value="F:ligase activity"/>
    <property type="evidence" value="ECO:0007669"/>
    <property type="project" value="UniProtKB-KW"/>
</dbReference>
<dbReference type="EMBL" id="CP013264">
    <property type="protein sequence ID" value="ALR19837.1"/>
    <property type="molecule type" value="Genomic_DNA"/>
</dbReference>